<evidence type="ECO:0000313" key="3">
    <source>
        <dbReference type="EMBL" id="QEU82472.1"/>
    </source>
</evidence>
<dbReference type="Proteomes" id="UP000634660">
    <property type="component" value="Unassembled WGS sequence"/>
</dbReference>
<dbReference type="OrthoDB" id="4255520at2"/>
<name>A0A5P2UT04_9ACTN</name>
<feature type="region of interest" description="Disordered" evidence="1">
    <location>
        <begin position="51"/>
        <end position="72"/>
    </location>
</feature>
<reference evidence="2" key="3">
    <citation type="submission" date="2020-09" db="EMBL/GenBank/DDBJ databases">
        <authorList>
            <person name="Sun Q."/>
            <person name="Ohkuma M."/>
        </authorList>
    </citation>
    <scope>NUCLEOTIDE SEQUENCE</scope>
    <source>
        <strain evidence="2">JCM 4834</strain>
    </source>
</reference>
<dbReference type="RefSeq" id="WP_150521476.1">
    <property type="nucleotide sequence ID" value="NZ_BMVX01000019.1"/>
</dbReference>
<sequence>MTGDGPHVVVRPPDEHGGRRVHVDGRSVGIALGPADVLEFLRRAGIDPDEAAPYGEGLIDWQGGGPAEWGRP</sequence>
<evidence type="ECO:0000313" key="2">
    <source>
        <dbReference type="EMBL" id="GGZ81450.1"/>
    </source>
</evidence>
<dbReference type="EMBL" id="CP023701">
    <property type="protein sequence ID" value="QEU82472.1"/>
    <property type="molecule type" value="Genomic_DNA"/>
</dbReference>
<keyword evidence="4" id="KW-1185">Reference proteome</keyword>
<reference evidence="2" key="1">
    <citation type="journal article" date="2014" name="Int. J. Syst. Evol. Microbiol.">
        <title>Complete genome sequence of Corynebacterium casei LMG S-19264T (=DSM 44701T), isolated from a smear-ripened cheese.</title>
        <authorList>
            <consortium name="US DOE Joint Genome Institute (JGI-PGF)"/>
            <person name="Walter F."/>
            <person name="Albersmeier A."/>
            <person name="Kalinowski J."/>
            <person name="Ruckert C."/>
        </authorList>
    </citation>
    <scope>NUCLEOTIDE SEQUENCE</scope>
    <source>
        <strain evidence="2">JCM 4834</strain>
    </source>
</reference>
<dbReference type="Proteomes" id="UP000326831">
    <property type="component" value="Chromosome"/>
</dbReference>
<organism evidence="3 4">
    <name type="scientific">Streptomyces subrutilus</name>
    <dbReference type="NCBI Taxonomy" id="36818"/>
    <lineage>
        <taxon>Bacteria</taxon>
        <taxon>Bacillati</taxon>
        <taxon>Actinomycetota</taxon>
        <taxon>Actinomycetes</taxon>
        <taxon>Kitasatosporales</taxon>
        <taxon>Streptomycetaceae</taxon>
        <taxon>Streptomyces</taxon>
    </lineage>
</organism>
<proteinExistence type="predicted"/>
<evidence type="ECO:0000256" key="1">
    <source>
        <dbReference type="SAM" id="MobiDB-lite"/>
    </source>
</evidence>
<dbReference type="AlphaFoldDB" id="A0A5P2UT04"/>
<accession>A0A5P2UT04</accession>
<feature type="region of interest" description="Disordered" evidence="1">
    <location>
        <begin position="1"/>
        <end position="21"/>
    </location>
</feature>
<dbReference type="EMBL" id="BMVX01000019">
    <property type="protein sequence ID" value="GGZ81450.1"/>
    <property type="molecule type" value="Genomic_DNA"/>
</dbReference>
<feature type="compositionally biased region" description="Gly residues" evidence="1">
    <location>
        <begin position="62"/>
        <end position="72"/>
    </location>
</feature>
<evidence type="ECO:0000313" key="4">
    <source>
        <dbReference type="Proteomes" id="UP000326831"/>
    </source>
</evidence>
<reference evidence="3 4" key="2">
    <citation type="submission" date="2017-09" db="EMBL/GenBank/DDBJ databases">
        <authorList>
            <person name="Lee N."/>
            <person name="Cho B.-K."/>
        </authorList>
    </citation>
    <scope>NUCLEOTIDE SEQUENCE [LARGE SCALE GENOMIC DNA]</scope>
    <source>
        <strain evidence="3 4">ATCC 27467</strain>
    </source>
</reference>
<protein>
    <submittedName>
        <fullName evidence="3">Uncharacterized protein</fullName>
    </submittedName>
</protein>
<dbReference type="KEGG" id="ssub:CP968_33210"/>
<gene>
    <name evidence="3" type="ORF">CP968_33210</name>
    <name evidence="2" type="ORF">GCM10010371_46180</name>
</gene>
<feature type="compositionally biased region" description="Basic and acidic residues" evidence="1">
    <location>
        <begin position="12"/>
        <end position="21"/>
    </location>
</feature>